<dbReference type="PANTHER" id="PTHR42792:SF2">
    <property type="entry name" value="FLAGELLIN"/>
    <property type="match status" value="1"/>
</dbReference>
<evidence type="ECO:0000256" key="3">
    <source>
        <dbReference type="ARBA" id="ARBA00023143"/>
    </source>
</evidence>
<feature type="domain" description="Flagellin C-terminal" evidence="7">
    <location>
        <begin position="145"/>
        <end position="211"/>
    </location>
</feature>
<dbReference type="Pfam" id="PF00669">
    <property type="entry name" value="Flagellin_N"/>
    <property type="match status" value="1"/>
</dbReference>
<dbReference type="SUPFAM" id="SSF64518">
    <property type="entry name" value="Phase 1 flagellin"/>
    <property type="match status" value="1"/>
</dbReference>
<evidence type="ECO:0000313" key="9">
    <source>
        <dbReference type="Proteomes" id="UP001157186"/>
    </source>
</evidence>
<dbReference type="PRINTS" id="PR00207">
    <property type="entry name" value="FLAGELLIN"/>
</dbReference>
<feature type="region of interest" description="Disordered" evidence="5">
    <location>
        <begin position="16"/>
        <end position="35"/>
    </location>
</feature>
<keyword evidence="3 4" id="KW-0975">Bacterial flagellum</keyword>
<dbReference type="Gene3D" id="1.20.1330.10">
    <property type="entry name" value="f41 fragment of flagellin, N-terminal domain"/>
    <property type="match status" value="2"/>
</dbReference>
<evidence type="ECO:0000259" key="7">
    <source>
        <dbReference type="Pfam" id="PF00700"/>
    </source>
</evidence>
<evidence type="ECO:0000259" key="6">
    <source>
        <dbReference type="Pfam" id="PF00669"/>
    </source>
</evidence>
<accession>A0ABQ6GSP9</accession>
<evidence type="ECO:0000256" key="4">
    <source>
        <dbReference type="RuleBase" id="RU362073"/>
    </source>
</evidence>
<dbReference type="InterPro" id="IPR046358">
    <property type="entry name" value="Flagellin_C"/>
</dbReference>
<gene>
    <name evidence="8" type="ORF">tinsulaeT_22670</name>
</gene>
<reference evidence="8 9" key="1">
    <citation type="submission" date="2023-03" db="EMBL/GenBank/DDBJ databases">
        <title>Draft genome sequence of Thalassotalea insulae KCTC 62186T.</title>
        <authorList>
            <person name="Sawabe T."/>
        </authorList>
    </citation>
    <scope>NUCLEOTIDE SEQUENCE [LARGE SCALE GENOMIC DNA]</scope>
    <source>
        <strain evidence="8 9">KCTC 62186</strain>
    </source>
</reference>
<protein>
    <recommendedName>
        <fullName evidence="4">Flagellin</fullName>
    </recommendedName>
</protein>
<comment type="subcellular location">
    <subcellularLocation>
        <location evidence="4">Secreted</location>
    </subcellularLocation>
    <subcellularLocation>
        <location evidence="4">Bacterial flagellum</location>
    </subcellularLocation>
</comment>
<evidence type="ECO:0000256" key="2">
    <source>
        <dbReference type="ARBA" id="ARBA00022525"/>
    </source>
</evidence>
<comment type="function">
    <text evidence="4">Flagellin is the subunit protein which polymerizes to form the filaments of bacterial flagella.</text>
</comment>
<evidence type="ECO:0000256" key="5">
    <source>
        <dbReference type="SAM" id="MobiDB-lite"/>
    </source>
</evidence>
<name>A0ABQ6GSP9_9GAMM</name>
<organism evidence="8 9">
    <name type="scientific">Thalassotalea insulae</name>
    <dbReference type="NCBI Taxonomy" id="2056778"/>
    <lineage>
        <taxon>Bacteria</taxon>
        <taxon>Pseudomonadati</taxon>
        <taxon>Pseudomonadota</taxon>
        <taxon>Gammaproteobacteria</taxon>
        <taxon>Alteromonadales</taxon>
        <taxon>Colwelliaceae</taxon>
        <taxon>Thalassotalea</taxon>
    </lineage>
</organism>
<dbReference type="Proteomes" id="UP001157186">
    <property type="component" value="Unassembled WGS sequence"/>
</dbReference>
<comment type="similarity">
    <text evidence="1 4">Belongs to the bacterial flagellin family.</text>
</comment>
<feature type="domain" description="Flagellin N-terminal" evidence="6">
    <location>
        <begin position="10"/>
        <end position="124"/>
    </location>
</feature>
<dbReference type="InterPro" id="IPR001029">
    <property type="entry name" value="Flagellin_N"/>
</dbReference>
<dbReference type="Pfam" id="PF00700">
    <property type="entry name" value="Flagellin_C"/>
    <property type="match status" value="1"/>
</dbReference>
<keyword evidence="2 4" id="KW-0964">Secreted</keyword>
<keyword evidence="9" id="KW-1185">Reference proteome</keyword>
<evidence type="ECO:0000256" key="1">
    <source>
        <dbReference type="ARBA" id="ARBA00005709"/>
    </source>
</evidence>
<dbReference type="InterPro" id="IPR001492">
    <property type="entry name" value="Flagellin"/>
</dbReference>
<evidence type="ECO:0000313" key="8">
    <source>
        <dbReference type="EMBL" id="GLX78927.1"/>
    </source>
</evidence>
<feature type="compositionally biased region" description="Basic and acidic residues" evidence="5">
    <location>
        <begin position="17"/>
        <end position="30"/>
    </location>
</feature>
<proteinExistence type="inferred from homology"/>
<sequence length="229" mass="24383">MALSINQSSPALSVIDRLSKEREEKDEKLASGKRINSAADDAAGLQIASRLTSQIDGYQQLSYNAQDQVNTNNVQEGQLSSISEGLQRANVLSIQSANPLSDNNAIQGEFDQITEQINTVAGEALGDPNFLAGLDASDPEATQAALETALTAINENAAALGANSNALSSQSVSYETTRVNVSASRSRIEDTDFAKTTAEQQQVSTLLQTAIINKKDEDSRKGLLINQLI</sequence>
<dbReference type="RefSeq" id="WP_284244804.1">
    <property type="nucleotide sequence ID" value="NZ_BSST01000001.1"/>
</dbReference>
<dbReference type="PANTHER" id="PTHR42792">
    <property type="entry name" value="FLAGELLIN"/>
    <property type="match status" value="1"/>
</dbReference>
<comment type="caution">
    <text evidence="8">The sequence shown here is derived from an EMBL/GenBank/DDBJ whole genome shotgun (WGS) entry which is preliminary data.</text>
</comment>
<dbReference type="EMBL" id="BSST01000001">
    <property type="protein sequence ID" value="GLX78927.1"/>
    <property type="molecule type" value="Genomic_DNA"/>
</dbReference>